<organism evidence="12">
    <name type="scientific">Timema genevievae</name>
    <name type="common">Walking stick</name>
    <dbReference type="NCBI Taxonomy" id="629358"/>
    <lineage>
        <taxon>Eukaryota</taxon>
        <taxon>Metazoa</taxon>
        <taxon>Ecdysozoa</taxon>
        <taxon>Arthropoda</taxon>
        <taxon>Hexapoda</taxon>
        <taxon>Insecta</taxon>
        <taxon>Pterygota</taxon>
        <taxon>Neoptera</taxon>
        <taxon>Polyneoptera</taxon>
        <taxon>Phasmatodea</taxon>
        <taxon>Timematodea</taxon>
        <taxon>Timematoidea</taxon>
        <taxon>Timematidae</taxon>
        <taxon>Timema</taxon>
    </lineage>
</organism>
<keyword evidence="8 10" id="KW-0472">Membrane</keyword>
<dbReference type="PANTHER" id="PTHR16228">
    <property type="entry name" value="DIVALENT CATION TRANSPORTER SOLUTE CARRIER FAMILY 41"/>
    <property type="match status" value="1"/>
</dbReference>
<evidence type="ECO:0000256" key="5">
    <source>
        <dbReference type="ARBA" id="ARBA00022842"/>
    </source>
</evidence>
<keyword evidence="5" id="KW-0460">Magnesium</keyword>
<dbReference type="Gene3D" id="1.10.357.20">
    <property type="entry name" value="SLC41 divalent cation transporters, integral membrane domain"/>
    <property type="match status" value="3"/>
</dbReference>
<keyword evidence="3" id="KW-0813">Transport</keyword>
<evidence type="ECO:0000256" key="2">
    <source>
        <dbReference type="ARBA" id="ARBA00009749"/>
    </source>
</evidence>
<reference evidence="12" key="1">
    <citation type="submission" date="2020-11" db="EMBL/GenBank/DDBJ databases">
        <authorList>
            <person name="Tran Van P."/>
        </authorList>
    </citation>
    <scope>NUCLEOTIDE SEQUENCE</scope>
</reference>
<evidence type="ECO:0000256" key="10">
    <source>
        <dbReference type="SAM" id="Phobius"/>
    </source>
</evidence>
<keyword evidence="6 10" id="KW-1133">Transmembrane helix</keyword>
<feature type="transmembrane region" description="Helical" evidence="10">
    <location>
        <begin position="76"/>
        <end position="97"/>
    </location>
</feature>
<comment type="similarity">
    <text evidence="2">Belongs to the SLC41A transporter family.</text>
</comment>
<feature type="transmembrane region" description="Helical" evidence="10">
    <location>
        <begin position="207"/>
        <end position="229"/>
    </location>
</feature>
<dbReference type="InterPro" id="IPR006667">
    <property type="entry name" value="SLC41_membr_dom"/>
</dbReference>
<sequence length="640" mass="70134">MGSKQGKIQASVAAIIVAIFAMTVHYLIDGEEDARNALLLMASGIATATSSCFVLDFVLIAVIIVSHRYKMNPDNVATPMAASIGDVVCISLFSQIASQFYLDHADLTSKYILLNLPSLHQFGNCGKFQSSRVRHDVMAEVHGTHHQITLCPYDVADVERQWFFPPDDSKNGWILLTGIIVAYILLLPIWIWIVLKNEYTRPVLKNGWIPVISALMISGMGGIVLDLVVNRFNGFVVFQPIINGIGGNLVSVQASRISTYLHVTKPKQMGFIPPQTRLFASPWRVLVSFLLYIGHILVHFMWKLKIDPDNAVIPYLTSIGDLAGSGILVMGFIFLTRIGNIFCAKTSSKYFDSCYTTKLSTANCNHSQLREGWNADPSGYHGYHGIPPDSSANLACQSHCSVFATSRNPALFPLEGCLYSPPHEQPVSFKHLPLRPHHRPSQSRSPFPQFYLHSISSSLSSVLALSVASAASLSRNLHLVGSLIIPPTKQPCTSCWFGLLISNVRAHSRTTCSGVPTSPHSHNSDSTSPILHKDSGYGPFPVINWTSPGEVSLASHRLCHSLHIEMSASMDVSTSGEIQRPDTQSNAQRVGCHRPVSPGQSQEDISLDAPYSPGRHSVIQPMSPNACRVAHNGEQDRLMI</sequence>
<dbReference type="PANTHER" id="PTHR16228:SF26">
    <property type="entry name" value="SOLUTE CARRIER FAMILY 41 MEMBER 1-LIKE PROTEIN"/>
    <property type="match status" value="1"/>
</dbReference>
<dbReference type="AlphaFoldDB" id="A0A7R9PKM4"/>
<feature type="transmembrane region" description="Helical" evidence="10">
    <location>
        <begin position="12"/>
        <end position="28"/>
    </location>
</feature>
<feature type="transmembrane region" description="Helical" evidence="10">
    <location>
        <begin position="322"/>
        <end position="343"/>
    </location>
</feature>
<dbReference type="SUPFAM" id="SSF161093">
    <property type="entry name" value="MgtE membrane domain-like"/>
    <property type="match status" value="2"/>
</dbReference>
<evidence type="ECO:0000256" key="3">
    <source>
        <dbReference type="ARBA" id="ARBA00022448"/>
    </source>
</evidence>
<feature type="domain" description="SLC41A/MgtE integral membrane" evidence="11">
    <location>
        <begin position="286"/>
        <end position="330"/>
    </location>
</feature>
<feature type="transmembrane region" description="Helical" evidence="10">
    <location>
        <begin position="283"/>
        <end position="302"/>
    </location>
</feature>
<protein>
    <recommendedName>
        <fullName evidence="11">SLC41A/MgtE integral membrane domain-containing protein</fullName>
    </recommendedName>
</protein>
<gene>
    <name evidence="12" type="ORF">TGEB3V08_LOCUS4457</name>
</gene>
<dbReference type="EMBL" id="OE840548">
    <property type="protein sequence ID" value="CAD7591128.1"/>
    <property type="molecule type" value="Genomic_DNA"/>
</dbReference>
<evidence type="ECO:0000256" key="7">
    <source>
        <dbReference type="ARBA" id="ARBA00023065"/>
    </source>
</evidence>
<dbReference type="InterPro" id="IPR036739">
    <property type="entry name" value="SLC41_membr_dom_sf"/>
</dbReference>
<evidence type="ECO:0000256" key="1">
    <source>
        <dbReference type="ARBA" id="ARBA00004141"/>
    </source>
</evidence>
<evidence type="ECO:0000259" key="11">
    <source>
        <dbReference type="Pfam" id="PF01769"/>
    </source>
</evidence>
<proteinExistence type="inferred from homology"/>
<accession>A0A7R9PKM4</accession>
<dbReference type="InterPro" id="IPR045349">
    <property type="entry name" value="SLC41A1-3"/>
</dbReference>
<feature type="transmembrane region" description="Helical" evidence="10">
    <location>
        <begin position="173"/>
        <end position="195"/>
    </location>
</feature>
<feature type="domain" description="SLC41A/MgtE integral membrane" evidence="11">
    <location>
        <begin position="11"/>
        <end position="94"/>
    </location>
</feature>
<evidence type="ECO:0000313" key="12">
    <source>
        <dbReference type="EMBL" id="CAD7591128.1"/>
    </source>
</evidence>
<dbReference type="GO" id="GO:0005886">
    <property type="term" value="C:plasma membrane"/>
    <property type="evidence" value="ECO:0007669"/>
    <property type="project" value="TreeGrafter"/>
</dbReference>
<dbReference type="GO" id="GO:0008324">
    <property type="term" value="F:monoatomic cation transmembrane transporter activity"/>
    <property type="evidence" value="ECO:0007669"/>
    <property type="project" value="InterPro"/>
</dbReference>
<feature type="region of interest" description="Disordered" evidence="9">
    <location>
        <begin position="576"/>
        <end position="610"/>
    </location>
</feature>
<evidence type="ECO:0000256" key="8">
    <source>
        <dbReference type="ARBA" id="ARBA00023136"/>
    </source>
</evidence>
<name>A0A7R9PKM4_TIMGE</name>
<evidence type="ECO:0000256" key="9">
    <source>
        <dbReference type="SAM" id="MobiDB-lite"/>
    </source>
</evidence>
<evidence type="ECO:0000256" key="4">
    <source>
        <dbReference type="ARBA" id="ARBA00022692"/>
    </source>
</evidence>
<dbReference type="Pfam" id="PF01769">
    <property type="entry name" value="MgtE"/>
    <property type="match status" value="2"/>
</dbReference>
<keyword evidence="7" id="KW-0406">Ion transport</keyword>
<keyword evidence="4 10" id="KW-0812">Transmembrane</keyword>
<evidence type="ECO:0000256" key="6">
    <source>
        <dbReference type="ARBA" id="ARBA00022989"/>
    </source>
</evidence>
<feature type="compositionally biased region" description="Polar residues" evidence="9">
    <location>
        <begin position="576"/>
        <end position="588"/>
    </location>
</feature>
<comment type="subcellular location">
    <subcellularLocation>
        <location evidence="1">Membrane</location>
        <topology evidence="1">Multi-pass membrane protein</topology>
    </subcellularLocation>
</comment>
<feature type="transmembrane region" description="Helical" evidence="10">
    <location>
        <begin position="40"/>
        <end position="64"/>
    </location>
</feature>